<dbReference type="Pfam" id="PF00023">
    <property type="entry name" value="Ank"/>
    <property type="match status" value="1"/>
</dbReference>
<reference evidence="6 7" key="1">
    <citation type="submission" date="2019-04" db="EMBL/GenBank/DDBJ databases">
        <authorList>
            <consortium name="Wellcome Sanger Institute Data Sharing"/>
        </authorList>
    </citation>
    <scope>NUCLEOTIDE SEQUENCE [LARGE SCALE GENOMIC DNA]</scope>
</reference>
<dbReference type="InterPro" id="IPR002110">
    <property type="entry name" value="Ankyrin_rpt"/>
</dbReference>
<dbReference type="PANTHER" id="PTHR24156">
    <property type="entry name" value="ANK_REP_REGION DOMAIN-CONTAINING PROTEIN"/>
    <property type="match status" value="1"/>
</dbReference>
<dbReference type="SMART" id="SM00248">
    <property type="entry name" value="ANK"/>
    <property type="match status" value="4"/>
</dbReference>
<dbReference type="SUPFAM" id="SSF48403">
    <property type="entry name" value="Ankyrin repeat"/>
    <property type="match status" value="1"/>
</dbReference>
<dbReference type="Pfam" id="PF12796">
    <property type="entry name" value="Ank_2"/>
    <property type="match status" value="1"/>
</dbReference>
<evidence type="ECO:0000256" key="3">
    <source>
        <dbReference type="ARBA" id="ARBA00023043"/>
    </source>
</evidence>
<name>A0A8C9T1A0_SCLFO</name>
<sequence length="271" mass="29109">FGHTWSPLIGAAHLGKFRLVRLLVEGGAQINERNQRGETPLLAACKALGGQQGGGPSLRLLQYLLENQADPNSQDKAGRTALMYACMGRAGPEVAAALIAAGADPSLEDYGGASSLVYAINARDQDTLQVLLDACRQKGRDIIIIATELTAGGGSVTRRYLNVPPSPHSSPVHLPFPRTRIPREPGSRSKHSRRDSCRRGSARNLQSSGSRREGTLAPPARWAEPGPGPKVTPPLEREPSRHRNSRNAHVFADRSDTNTINIIKNVAAVFV</sequence>
<evidence type="ECO:0000256" key="5">
    <source>
        <dbReference type="SAM" id="MobiDB-lite"/>
    </source>
</evidence>
<dbReference type="InterPro" id="IPR036770">
    <property type="entry name" value="Ankyrin_rpt-contain_sf"/>
</dbReference>
<dbReference type="AlphaFoldDB" id="A0A8C9T1A0"/>
<dbReference type="Proteomes" id="UP000694397">
    <property type="component" value="Chromosome 25"/>
</dbReference>
<dbReference type="GeneTree" id="ENSGT00390000012355"/>
<dbReference type="InterPro" id="IPR042637">
    <property type="entry name" value="AN34A/B/C"/>
</dbReference>
<keyword evidence="3 4" id="KW-0040">ANK repeat</keyword>
<keyword evidence="2" id="KW-0677">Repeat</keyword>
<evidence type="ECO:0000313" key="7">
    <source>
        <dbReference type="Proteomes" id="UP000694397"/>
    </source>
</evidence>
<proteinExistence type="inferred from homology"/>
<feature type="region of interest" description="Disordered" evidence="5">
    <location>
        <begin position="161"/>
        <end position="248"/>
    </location>
</feature>
<comment type="similarity">
    <text evidence="1">Belongs to the ANKRD34 family.</text>
</comment>
<dbReference type="PANTHER" id="PTHR24156:SF7">
    <property type="entry name" value="ANKYRIN REPEAT DOMAIN-CONTAINING PROTEIN 34B-LIKE"/>
    <property type="match status" value="1"/>
</dbReference>
<dbReference type="OrthoDB" id="539213at2759"/>
<reference evidence="6" key="2">
    <citation type="submission" date="2025-08" db="UniProtKB">
        <authorList>
            <consortium name="Ensembl"/>
        </authorList>
    </citation>
    <scope>IDENTIFICATION</scope>
</reference>
<evidence type="ECO:0000256" key="1">
    <source>
        <dbReference type="ARBA" id="ARBA00010029"/>
    </source>
</evidence>
<evidence type="ECO:0000313" key="6">
    <source>
        <dbReference type="Ensembl" id="ENSSFOP00015045266.1"/>
    </source>
</evidence>
<feature type="repeat" description="ANK" evidence="4">
    <location>
        <begin position="3"/>
        <end position="35"/>
    </location>
</feature>
<accession>A0A8C9T1A0</accession>
<keyword evidence="7" id="KW-1185">Reference proteome</keyword>
<evidence type="ECO:0000256" key="2">
    <source>
        <dbReference type="ARBA" id="ARBA00022737"/>
    </source>
</evidence>
<dbReference type="Gene3D" id="1.25.40.20">
    <property type="entry name" value="Ankyrin repeat-containing domain"/>
    <property type="match status" value="1"/>
</dbReference>
<evidence type="ECO:0000256" key="4">
    <source>
        <dbReference type="PROSITE-ProRule" id="PRU00023"/>
    </source>
</evidence>
<dbReference type="PROSITE" id="PS50297">
    <property type="entry name" value="ANK_REP_REGION"/>
    <property type="match status" value="1"/>
</dbReference>
<dbReference type="PROSITE" id="PS50088">
    <property type="entry name" value="ANK_REPEAT"/>
    <property type="match status" value="1"/>
</dbReference>
<organism evidence="6 7">
    <name type="scientific">Scleropages formosus</name>
    <name type="common">Asian bonytongue</name>
    <name type="synonym">Osteoglossum formosum</name>
    <dbReference type="NCBI Taxonomy" id="113540"/>
    <lineage>
        <taxon>Eukaryota</taxon>
        <taxon>Metazoa</taxon>
        <taxon>Chordata</taxon>
        <taxon>Craniata</taxon>
        <taxon>Vertebrata</taxon>
        <taxon>Euteleostomi</taxon>
        <taxon>Actinopterygii</taxon>
        <taxon>Neopterygii</taxon>
        <taxon>Teleostei</taxon>
        <taxon>Osteoglossocephala</taxon>
        <taxon>Osteoglossomorpha</taxon>
        <taxon>Osteoglossiformes</taxon>
        <taxon>Osteoglossidae</taxon>
        <taxon>Scleropages</taxon>
    </lineage>
</organism>
<dbReference type="Ensembl" id="ENSSFOT00015054587.1">
    <property type="protein sequence ID" value="ENSSFOP00015045266.1"/>
    <property type="gene ID" value="ENSSFOG00015031291.1"/>
</dbReference>
<protein>
    <recommendedName>
        <fullName evidence="8">Ankyrin repeat domain-containing protein 34A-like</fullName>
    </recommendedName>
</protein>
<reference evidence="6" key="3">
    <citation type="submission" date="2025-09" db="UniProtKB">
        <authorList>
            <consortium name="Ensembl"/>
        </authorList>
    </citation>
    <scope>IDENTIFICATION</scope>
</reference>
<evidence type="ECO:0008006" key="8">
    <source>
        <dbReference type="Google" id="ProtNLM"/>
    </source>
</evidence>